<comment type="catalytic activity">
    <reaction evidence="1">
        <text>Release of an N-terminal amino acid, Xaa-|-Yaa- from a peptide, amide or arylamide. Xaa is preferably Ala, but may be most amino acids including Pro (slow action). When a terminal hydrophobic residue is followed by a prolyl residue, the two may be released as an intact Xaa-Pro dipeptide.</text>
        <dbReference type="EC" id="3.4.11.2"/>
    </reaction>
</comment>
<dbReference type="InterPro" id="IPR042097">
    <property type="entry name" value="Aminopeptidase_N-like_N_sf"/>
</dbReference>
<dbReference type="Pfam" id="PF18962">
    <property type="entry name" value="Por_Secre_tail"/>
    <property type="match status" value="1"/>
</dbReference>
<gene>
    <name evidence="15" type="ORF">FVR03_10600</name>
</gene>
<feature type="signal peptide" evidence="12">
    <location>
        <begin position="1"/>
        <end position="20"/>
    </location>
</feature>
<dbReference type="EMBL" id="VRTY01000034">
    <property type="protein sequence ID" value="TXK46442.1"/>
    <property type="molecule type" value="Genomic_DNA"/>
</dbReference>
<dbReference type="InterPro" id="IPR026444">
    <property type="entry name" value="Secre_tail"/>
</dbReference>
<dbReference type="OrthoDB" id="100605at2"/>
<evidence type="ECO:0000259" key="13">
    <source>
        <dbReference type="Pfam" id="PF01433"/>
    </source>
</evidence>
<dbReference type="PRINTS" id="PR00756">
    <property type="entry name" value="ALADIPTASE"/>
</dbReference>
<comment type="cofactor">
    <cofactor evidence="2">
        <name>Zn(2+)</name>
        <dbReference type="ChEBI" id="CHEBI:29105"/>
    </cofactor>
</comment>
<evidence type="ECO:0000256" key="1">
    <source>
        <dbReference type="ARBA" id="ARBA00000098"/>
    </source>
</evidence>
<comment type="caution">
    <text evidence="15">The sequence shown here is derived from an EMBL/GenBank/DDBJ whole genome shotgun (WGS) entry which is preliminary data.</text>
</comment>
<name>A0A5C8KB18_9BACT</name>
<protein>
    <recommendedName>
        <fullName evidence="5">Aminopeptidase N</fullName>
        <ecNumber evidence="4">3.4.11.2</ecNumber>
    </recommendedName>
</protein>
<dbReference type="PANTHER" id="PTHR11533">
    <property type="entry name" value="PROTEASE M1 ZINC METALLOPROTEASE"/>
    <property type="match status" value="1"/>
</dbReference>
<keyword evidence="8" id="KW-0479">Metal-binding</keyword>
<dbReference type="GO" id="GO:0043171">
    <property type="term" value="P:peptide catabolic process"/>
    <property type="evidence" value="ECO:0007669"/>
    <property type="project" value="TreeGrafter"/>
</dbReference>
<keyword evidence="11" id="KW-0482">Metalloprotease</keyword>
<comment type="similarity">
    <text evidence="3">Belongs to the peptidase M1 family.</text>
</comment>
<keyword evidence="16" id="KW-1185">Reference proteome</keyword>
<dbReference type="CDD" id="cd09603">
    <property type="entry name" value="M1_APN_like"/>
    <property type="match status" value="1"/>
</dbReference>
<reference evidence="15 16" key="1">
    <citation type="submission" date="2019-08" db="EMBL/GenBank/DDBJ databases">
        <authorList>
            <person name="Shi S."/>
        </authorList>
    </citation>
    <scope>NUCLEOTIDE SEQUENCE [LARGE SCALE GENOMIC DNA]</scope>
    <source>
        <strain evidence="15 16">GY10130</strain>
    </source>
</reference>
<keyword evidence="9" id="KW-0378">Hydrolase</keyword>
<dbReference type="GO" id="GO:0016285">
    <property type="term" value="F:alanyl aminopeptidase activity"/>
    <property type="evidence" value="ECO:0007669"/>
    <property type="project" value="UniProtKB-EC"/>
</dbReference>
<evidence type="ECO:0000256" key="7">
    <source>
        <dbReference type="ARBA" id="ARBA00022670"/>
    </source>
</evidence>
<feature type="domain" description="Secretion system C-terminal sorting" evidence="14">
    <location>
        <begin position="576"/>
        <end position="644"/>
    </location>
</feature>
<sequence>MKNCYLLLLLLVCYCLPATAQNSEVCALGRIGSLERKAISAPNHVRCMNQYDVSFYKLDLELERNTTYIAGSVTTVANLTTARLDTFAFELHEAHQIDSVVVNGVRQQSISRSGGDVSVKLATPIVRPDKLTATVYYKGTAPVGNAAIGSGYSSATIPGLGNQVSWSLSEPYSAYEWWPGKQVLTDKADSVHVFVTTSADNKVGSNGLLTRVADLPDGRKRHEWKSKYPIAYYLISVALSNYEEYLTFANPAGAPAPIPIVNYIYPGTLAAYKPGIDRTGPFMEHFSGLFTLYPFAAEKYGHSMAPMGGGMEHQTMTTQSTFEFTLTAHELAHQWFGNNVTCASWQDIWLNEGFASYAEYLALQQFNPSAAWSWLNNTHTAVLQQPGGSVFVSDTTNVRRIFDYRLTYKKAAAVVHQLRFVLNNDELFFKALQNYQTQFRDSTASTADLQRVFEETADMDLAYFFEQWIYGEGYPMFALEWNQIGNRLVLVSEQTSSSAVTPFFKLDVEYRIRTTTGDMVVRLPQNQPRVEHYLEVDGEVTQVMLDPNQWMPAELIRSERNITLSSPAALATAPKVYPNPASKDHLLISDLHFAPASVTIYNSTGSKISQQPISNSGDNAVRVQIANLPAGLYLLQLNSNSQSYRTSFVRVQ</sequence>
<dbReference type="GO" id="GO:0042277">
    <property type="term" value="F:peptide binding"/>
    <property type="evidence" value="ECO:0007669"/>
    <property type="project" value="TreeGrafter"/>
</dbReference>
<dbReference type="GO" id="GO:0008270">
    <property type="term" value="F:zinc ion binding"/>
    <property type="evidence" value="ECO:0007669"/>
    <property type="project" value="InterPro"/>
</dbReference>
<evidence type="ECO:0000256" key="5">
    <source>
        <dbReference type="ARBA" id="ARBA00015611"/>
    </source>
</evidence>
<evidence type="ECO:0000256" key="3">
    <source>
        <dbReference type="ARBA" id="ARBA00010136"/>
    </source>
</evidence>
<dbReference type="SUPFAM" id="SSF63737">
    <property type="entry name" value="Leukotriene A4 hydrolase N-terminal domain"/>
    <property type="match status" value="1"/>
</dbReference>
<keyword evidence="7" id="KW-0645">Protease</keyword>
<feature type="chain" id="PRO_5022903728" description="Aminopeptidase N" evidence="12">
    <location>
        <begin position="21"/>
        <end position="652"/>
    </location>
</feature>
<dbReference type="GO" id="GO:0016020">
    <property type="term" value="C:membrane"/>
    <property type="evidence" value="ECO:0007669"/>
    <property type="project" value="TreeGrafter"/>
</dbReference>
<evidence type="ECO:0000256" key="8">
    <source>
        <dbReference type="ARBA" id="ARBA00022723"/>
    </source>
</evidence>
<dbReference type="Gene3D" id="1.10.390.10">
    <property type="entry name" value="Neutral Protease Domain 2"/>
    <property type="match status" value="1"/>
</dbReference>
<dbReference type="GO" id="GO:0005737">
    <property type="term" value="C:cytoplasm"/>
    <property type="evidence" value="ECO:0007669"/>
    <property type="project" value="TreeGrafter"/>
</dbReference>
<dbReference type="SUPFAM" id="SSF55486">
    <property type="entry name" value="Metalloproteases ('zincins'), catalytic domain"/>
    <property type="match status" value="1"/>
</dbReference>
<keyword evidence="6" id="KW-0031">Aminopeptidase</keyword>
<dbReference type="InterPro" id="IPR027268">
    <property type="entry name" value="Peptidase_M4/M1_CTD_sf"/>
</dbReference>
<evidence type="ECO:0000256" key="4">
    <source>
        <dbReference type="ARBA" id="ARBA00012564"/>
    </source>
</evidence>
<dbReference type="EC" id="3.4.11.2" evidence="4"/>
<evidence type="ECO:0000259" key="14">
    <source>
        <dbReference type="Pfam" id="PF18962"/>
    </source>
</evidence>
<keyword evidence="12" id="KW-0732">Signal</keyword>
<dbReference type="GO" id="GO:0070006">
    <property type="term" value="F:metalloaminopeptidase activity"/>
    <property type="evidence" value="ECO:0007669"/>
    <property type="project" value="TreeGrafter"/>
</dbReference>
<keyword evidence="10" id="KW-0862">Zinc</keyword>
<evidence type="ECO:0000256" key="9">
    <source>
        <dbReference type="ARBA" id="ARBA00022801"/>
    </source>
</evidence>
<dbReference type="Pfam" id="PF01433">
    <property type="entry name" value="Peptidase_M1"/>
    <property type="match status" value="1"/>
</dbReference>
<evidence type="ECO:0000256" key="12">
    <source>
        <dbReference type="SAM" id="SignalP"/>
    </source>
</evidence>
<dbReference type="PANTHER" id="PTHR11533:SF174">
    <property type="entry name" value="PUROMYCIN-SENSITIVE AMINOPEPTIDASE-RELATED"/>
    <property type="match status" value="1"/>
</dbReference>
<evidence type="ECO:0000256" key="10">
    <source>
        <dbReference type="ARBA" id="ARBA00022833"/>
    </source>
</evidence>
<dbReference type="Proteomes" id="UP000321926">
    <property type="component" value="Unassembled WGS sequence"/>
</dbReference>
<evidence type="ECO:0000256" key="2">
    <source>
        <dbReference type="ARBA" id="ARBA00001947"/>
    </source>
</evidence>
<dbReference type="NCBIfam" id="TIGR04183">
    <property type="entry name" value="Por_Secre_tail"/>
    <property type="match status" value="1"/>
</dbReference>
<dbReference type="GO" id="GO:0005615">
    <property type="term" value="C:extracellular space"/>
    <property type="evidence" value="ECO:0007669"/>
    <property type="project" value="TreeGrafter"/>
</dbReference>
<proteinExistence type="inferred from homology"/>
<organism evidence="15 16">
    <name type="scientific">Pontibacter qinzhouensis</name>
    <dbReference type="NCBI Taxonomy" id="2603253"/>
    <lineage>
        <taxon>Bacteria</taxon>
        <taxon>Pseudomonadati</taxon>
        <taxon>Bacteroidota</taxon>
        <taxon>Cytophagia</taxon>
        <taxon>Cytophagales</taxon>
        <taxon>Hymenobacteraceae</taxon>
        <taxon>Pontibacter</taxon>
    </lineage>
</organism>
<evidence type="ECO:0000256" key="6">
    <source>
        <dbReference type="ARBA" id="ARBA00022438"/>
    </source>
</evidence>
<dbReference type="Gene3D" id="2.60.40.1730">
    <property type="entry name" value="tricorn interacting facor f3 domain"/>
    <property type="match status" value="1"/>
</dbReference>
<accession>A0A5C8KB18</accession>
<dbReference type="GO" id="GO:0006508">
    <property type="term" value="P:proteolysis"/>
    <property type="evidence" value="ECO:0007669"/>
    <property type="project" value="UniProtKB-KW"/>
</dbReference>
<dbReference type="RefSeq" id="WP_147921724.1">
    <property type="nucleotide sequence ID" value="NZ_VRTY01000034.1"/>
</dbReference>
<dbReference type="InterPro" id="IPR001930">
    <property type="entry name" value="Peptidase_M1"/>
</dbReference>
<evidence type="ECO:0000256" key="11">
    <source>
        <dbReference type="ARBA" id="ARBA00023049"/>
    </source>
</evidence>
<evidence type="ECO:0000313" key="16">
    <source>
        <dbReference type="Proteomes" id="UP000321926"/>
    </source>
</evidence>
<feature type="domain" description="Peptidase M1 membrane alanine aminopeptidase" evidence="13">
    <location>
        <begin position="320"/>
        <end position="468"/>
    </location>
</feature>
<dbReference type="InterPro" id="IPR014782">
    <property type="entry name" value="Peptidase_M1_dom"/>
</dbReference>
<dbReference type="InterPro" id="IPR050344">
    <property type="entry name" value="Peptidase_M1_aminopeptidases"/>
</dbReference>
<dbReference type="AlphaFoldDB" id="A0A5C8KB18"/>
<evidence type="ECO:0000313" key="15">
    <source>
        <dbReference type="EMBL" id="TXK46442.1"/>
    </source>
</evidence>